<dbReference type="PANTHER" id="PTHR37841">
    <property type="entry name" value="GLR2918 PROTEIN"/>
    <property type="match status" value="1"/>
</dbReference>
<comment type="caution">
    <text evidence="1">The sequence shown here is derived from an EMBL/GenBank/DDBJ whole genome shotgun (WGS) entry which is preliminary data.</text>
</comment>
<dbReference type="EMBL" id="QZXA01000007">
    <property type="protein sequence ID" value="RJT32407.1"/>
    <property type="molecule type" value="Genomic_DNA"/>
</dbReference>
<reference evidence="1 2" key="1">
    <citation type="submission" date="2018-09" db="EMBL/GenBank/DDBJ databases">
        <title>Mesorhizobium carmichaelinearum sp. nov. isolated from Carmichaelinea spp. root nodules in New Zealand.</title>
        <authorList>
            <person name="De Meyer S.E."/>
        </authorList>
    </citation>
    <scope>NUCLEOTIDE SEQUENCE [LARGE SCALE GENOMIC DNA]</scope>
    <source>
        <strain evidence="1 2">LMG 28313</strain>
    </source>
</reference>
<dbReference type="PANTHER" id="PTHR37841:SF1">
    <property type="entry name" value="DUF3298 DOMAIN-CONTAINING PROTEIN"/>
    <property type="match status" value="1"/>
</dbReference>
<protein>
    <submittedName>
        <fullName evidence="1">WG repeat-containing protein</fullName>
    </submittedName>
</protein>
<keyword evidence="2" id="KW-1185">Reference proteome</keyword>
<dbReference type="Pfam" id="PF14903">
    <property type="entry name" value="WG_beta_rep"/>
    <property type="match status" value="7"/>
</dbReference>
<proteinExistence type="predicted"/>
<evidence type="ECO:0000313" key="1">
    <source>
        <dbReference type="EMBL" id="RJT32407.1"/>
    </source>
</evidence>
<dbReference type="InterPro" id="IPR032774">
    <property type="entry name" value="WG_beta_rep"/>
</dbReference>
<dbReference type="AlphaFoldDB" id="A0A6M7TL50"/>
<dbReference type="RefSeq" id="WP_081296147.1">
    <property type="nucleotide sequence ID" value="NZ_CP033507.1"/>
</dbReference>
<evidence type="ECO:0000313" key="2">
    <source>
        <dbReference type="Proteomes" id="UP000275530"/>
    </source>
</evidence>
<accession>A0A6M7TL50</accession>
<organism evidence="1 2">
    <name type="scientific">Mesorhizobium jarvisii</name>
    <dbReference type="NCBI Taxonomy" id="1777867"/>
    <lineage>
        <taxon>Bacteria</taxon>
        <taxon>Pseudomonadati</taxon>
        <taxon>Pseudomonadota</taxon>
        <taxon>Alphaproteobacteria</taxon>
        <taxon>Hyphomicrobiales</taxon>
        <taxon>Phyllobacteriaceae</taxon>
        <taxon>Mesorhizobium</taxon>
    </lineage>
</organism>
<dbReference type="Proteomes" id="UP000275530">
    <property type="component" value="Unassembled WGS sequence"/>
</dbReference>
<sequence length="623" mass="68513">MHALAMGFGALVVFAPTDQAASFVLMSCSPGQFAGKPAEPNGLTVACGGSFNLCGYVDQSKNQVIPWRFEVALPFSDGFAGVRINGKFGFIDRAGKLVVPAKFDVVAGFTKGLAEVVLDGKAGVIDRSGNFVVEPNYARAMPFGEDTVLVSEGAWQAAGFNGCESLRDAKRTLQLDFVKNPSPQYRLWHVRTRSLSSEIYRLRYFDDPDHLLLWASTEDNNLGEFGLLRSDGTWQITPRYEDVSPLTDGFATVCNIKPTPSDPSKRKVCGAVDSKGDLVVPIKFDGTFYWRNGLKLVRNDDKKGIVDISGQLLGSRYFDDARLAEKGDVSIVRIGDQWVGLDRRGQIVANPEDGEILSQCPSGIKVEKRSGKFRFVDANGKPTESYLFEQAFLKLDCDRPTPVTLNGQWGFVDTGGHLLMSKPSFDNVYNFQDGYAAVEEGGKWGVIDAKGRYSAAPQFDNLRPDDDGVFVIDVDGRKSWVNAQGQQVPEPTRKKDRAAVLACGEDGGHFFSTDTTGQTLWGLAAADGTVFVPPKYRALRCYANGLAWVADDMRRMWCQIDTQGVIRNPAECSPNFNGRIIFDASFEKFSDDRYESSVLWERALLDYGRGVRKAPPKIVGSGF</sequence>
<gene>
    <name evidence="1" type="ORF">D3242_19770</name>
</gene>
<name>A0A6M7TL50_9HYPH</name>
<dbReference type="SUPFAM" id="SSF69360">
    <property type="entry name" value="Cell wall binding repeat"/>
    <property type="match status" value="2"/>
</dbReference>